<accession>A0ABP1P9X8</accession>
<evidence type="ECO:0008006" key="4">
    <source>
        <dbReference type="Google" id="ProtNLM"/>
    </source>
</evidence>
<name>A0ABP1P9X8_XYLVO</name>
<comment type="caution">
    <text evidence="2">The sequence shown here is derived from an EMBL/GenBank/DDBJ whole genome shotgun (WGS) entry which is preliminary data.</text>
</comment>
<gene>
    <name evidence="2" type="ORF">XYLVIOL_LOCUS8973</name>
</gene>
<dbReference type="SUPFAM" id="SSF47113">
    <property type="entry name" value="Histone-fold"/>
    <property type="match status" value="1"/>
</dbReference>
<organism evidence="2 3">
    <name type="scientific">Xylocopa violacea</name>
    <name type="common">Violet carpenter bee</name>
    <name type="synonym">Apis violacea</name>
    <dbReference type="NCBI Taxonomy" id="135666"/>
    <lineage>
        <taxon>Eukaryota</taxon>
        <taxon>Metazoa</taxon>
        <taxon>Ecdysozoa</taxon>
        <taxon>Arthropoda</taxon>
        <taxon>Hexapoda</taxon>
        <taxon>Insecta</taxon>
        <taxon>Pterygota</taxon>
        <taxon>Neoptera</taxon>
        <taxon>Endopterygota</taxon>
        <taxon>Hymenoptera</taxon>
        <taxon>Apocrita</taxon>
        <taxon>Aculeata</taxon>
        <taxon>Apoidea</taxon>
        <taxon>Anthophila</taxon>
        <taxon>Apidae</taxon>
        <taxon>Xylocopa</taxon>
        <taxon>Xylocopa</taxon>
    </lineage>
</organism>
<evidence type="ECO:0000313" key="2">
    <source>
        <dbReference type="EMBL" id="CAL7948603.1"/>
    </source>
</evidence>
<sequence length="145" mass="16455">MRRKDPSRHRRNRHWGIKRDANQTYVISKKAEAILSTVLADILEESLEDARNLAVTAGKSSVTQEDMERSLRNLCLRLSTVPAYNLRIPGPNPWTDDEDEDSKGSVASSKFVSGGSQRRCGSSSRCHGDCSRKIVTIYRNLRFFR</sequence>
<evidence type="ECO:0000256" key="1">
    <source>
        <dbReference type="SAM" id="MobiDB-lite"/>
    </source>
</evidence>
<dbReference type="InterPro" id="IPR009072">
    <property type="entry name" value="Histone-fold"/>
</dbReference>
<protein>
    <recommendedName>
        <fullName evidence="4">Histone H2A/H2B/H3 domain-containing protein</fullName>
    </recommendedName>
</protein>
<keyword evidence="3" id="KW-1185">Reference proteome</keyword>
<proteinExistence type="predicted"/>
<evidence type="ECO:0000313" key="3">
    <source>
        <dbReference type="Proteomes" id="UP001642520"/>
    </source>
</evidence>
<dbReference type="Proteomes" id="UP001642520">
    <property type="component" value="Unassembled WGS sequence"/>
</dbReference>
<feature type="region of interest" description="Disordered" evidence="1">
    <location>
        <begin position="89"/>
        <end position="125"/>
    </location>
</feature>
<feature type="compositionally biased region" description="Low complexity" evidence="1">
    <location>
        <begin position="113"/>
        <end position="125"/>
    </location>
</feature>
<dbReference type="EMBL" id="CAXAJV020001299">
    <property type="protein sequence ID" value="CAL7948603.1"/>
    <property type="molecule type" value="Genomic_DNA"/>
</dbReference>
<reference evidence="2 3" key="1">
    <citation type="submission" date="2024-08" db="EMBL/GenBank/DDBJ databases">
        <authorList>
            <person name="Will J Nash"/>
            <person name="Angela Man"/>
            <person name="Seanna McTaggart"/>
            <person name="Kendall Baker"/>
            <person name="Tom Barker"/>
            <person name="Leah Catchpole"/>
            <person name="Alex Durrant"/>
            <person name="Karim Gharbi"/>
            <person name="Naomi Irish"/>
            <person name="Gemy Kaithakottil"/>
            <person name="Debby Ku"/>
            <person name="Aaliyah Providence"/>
            <person name="Felix Shaw"/>
            <person name="David Swarbreck"/>
            <person name="Chris Watkins"/>
            <person name="Ann M. McCartney"/>
            <person name="Giulio Formenti"/>
            <person name="Alice Mouton"/>
            <person name="Noel Vella"/>
            <person name="Bjorn M von Reumont"/>
            <person name="Adriana Vella"/>
            <person name="Wilfried Haerty"/>
        </authorList>
    </citation>
    <scope>NUCLEOTIDE SEQUENCE [LARGE SCALE GENOMIC DNA]</scope>
</reference>